<proteinExistence type="predicted"/>
<reference evidence="2" key="1">
    <citation type="submission" date="2020-05" db="EMBL/GenBank/DDBJ databases">
        <authorList>
            <person name="Chiriac C."/>
            <person name="Salcher M."/>
            <person name="Ghai R."/>
            <person name="Kavagutti S V."/>
        </authorList>
    </citation>
    <scope>NUCLEOTIDE SEQUENCE</scope>
</reference>
<evidence type="ECO:0000256" key="1">
    <source>
        <dbReference type="SAM" id="MobiDB-lite"/>
    </source>
</evidence>
<sequence length="572" mass="61650">MKKLIALLVGGAVLFGSLSPLSAAGLPDEHWTPATSPQGNGWRSLFISDGSTLNREPSILYAEVNSDNGRTTAAYHCESVNSPKCVELTRISAAAFLQPCTTYINTNCVEGVYGIDPSGNRITGEAPYEYPLNAEWSYPGNNAMNLPTGGSPTIWNLPGAPHAGGGTLYLVQAFTVGHLNKAANKQVTTERFIMDNLFVNLIPVKIINGRFVRQKAQDSTETMNGAVRGVNHSSQDEWRACAALDNGSCAQRQAFPEGFKFGVTVRLQEKLTGWLHGRIYNPSVSITTNMFGEQIIDVSASPVRVPVVGEWFRWEELTADIQKYILEGKVQGGQGWHESKALASGNFQEMTPTSGANAFEALSLWIPQIKDKASASPSTWTFNSLPIWELQDANACIRNSTDLVGFVTTNAAVYSAGPPAFNKELESLDYKVIAPHYTASGEVFKGTYDLRIRASVARCIYGFTNAPIQASISIIGEDGSAQVATQTINEVDGWLSLSANGFTYSSPTISVKLRQEAPVVAPTPTPSETPTAVSTATPPPKKRTIKCIMGKKVRTVSALTPKCPAGYRKQGA</sequence>
<name>A0A6J6G0N9_9ZZZZ</name>
<feature type="region of interest" description="Disordered" evidence="1">
    <location>
        <begin position="520"/>
        <end position="541"/>
    </location>
</feature>
<organism evidence="2">
    <name type="scientific">freshwater metagenome</name>
    <dbReference type="NCBI Taxonomy" id="449393"/>
    <lineage>
        <taxon>unclassified sequences</taxon>
        <taxon>metagenomes</taxon>
        <taxon>ecological metagenomes</taxon>
    </lineage>
</organism>
<gene>
    <name evidence="2" type="ORF">UFOPK1807_00414</name>
</gene>
<dbReference type="AlphaFoldDB" id="A0A6J6G0N9"/>
<evidence type="ECO:0000313" key="2">
    <source>
        <dbReference type="EMBL" id="CAB4593609.1"/>
    </source>
</evidence>
<protein>
    <submittedName>
        <fullName evidence="2">Unannotated protein</fullName>
    </submittedName>
</protein>
<dbReference type="EMBL" id="CAEZUI010000033">
    <property type="protein sequence ID" value="CAB4593609.1"/>
    <property type="molecule type" value="Genomic_DNA"/>
</dbReference>
<accession>A0A6J6G0N9</accession>